<dbReference type="AlphaFoldDB" id="A0A7W6QAY2"/>
<dbReference type="Proteomes" id="UP000524492">
    <property type="component" value="Unassembled WGS sequence"/>
</dbReference>
<evidence type="ECO:0000313" key="1">
    <source>
        <dbReference type="EMBL" id="MBB4194200.1"/>
    </source>
</evidence>
<accession>A0A7W6QAY2</accession>
<comment type="caution">
    <text evidence="1">The sequence shown here is derived from an EMBL/GenBank/DDBJ whole genome shotgun (WGS) entry which is preliminary data.</text>
</comment>
<reference evidence="1 2" key="1">
    <citation type="submission" date="2020-08" db="EMBL/GenBank/DDBJ databases">
        <title>Genomic Encyclopedia of Type Strains, Phase IV (KMG-V): Genome sequencing to study the core and pangenomes of soil and plant-associated prokaryotes.</title>
        <authorList>
            <person name="Whitman W."/>
        </authorList>
    </citation>
    <scope>NUCLEOTIDE SEQUENCE [LARGE SCALE GENOMIC DNA]</scope>
    <source>
        <strain evidence="1 2">SEMIA 4074</strain>
    </source>
</reference>
<keyword evidence="2" id="KW-1185">Reference proteome</keyword>
<dbReference type="EMBL" id="JACIFV010000017">
    <property type="protein sequence ID" value="MBB4194200.1"/>
    <property type="molecule type" value="Genomic_DNA"/>
</dbReference>
<organism evidence="1 2">
    <name type="scientific">Rhizobium aethiopicum</name>
    <dbReference type="NCBI Taxonomy" id="1138170"/>
    <lineage>
        <taxon>Bacteria</taxon>
        <taxon>Pseudomonadati</taxon>
        <taxon>Pseudomonadota</taxon>
        <taxon>Alphaproteobacteria</taxon>
        <taxon>Hyphomicrobiales</taxon>
        <taxon>Rhizobiaceae</taxon>
        <taxon>Rhizobium/Agrobacterium group</taxon>
        <taxon>Rhizobium</taxon>
    </lineage>
</organism>
<dbReference type="SUPFAM" id="SSF51735">
    <property type="entry name" value="NAD(P)-binding Rossmann-fold domains"/>
    <property type="match status" value="1"/>
</dbReference>
<name>A0A7W6QAY2_9HYPH</name>
<dbReference type="Gene3D" id="3.40.50.720">
    <property type="entry name" value="NAD(P)-binding Rossmann-like Domain"/>
    <property type="match status" value="1"/>
</dbReference>
<evidence type="ECO:0000313" key="2">
    <source>
        <dbReference type="Proteomes" id="UP000524492"/>
    </source>
</evidence>
<gene>
    <name evidence="1" type="ORF">GGD53_004378</name>
</gene>
<proteinExistence type="predicted"/>
<protein>
    <submittedName>
        <fullName evidence="1">NAD(P)-dependent dehydrogenase (Short-subunit alcohol dehydrogenase family)</fullName>
    </submittedName>
</protein>
<dbReference type="InterPro" id="IPR036291">
    <property type="entry name" value="NAD(P)-bd_dom_sf"/>
</dbReference>
<sequence length="77" mass="8485">MYLRKLDLSGRVAVVTGAGRNIGYACADALSEAGAHVVRCRQPDDRQHRRCRCRIHLMVKLPVDPSRMIGGHAATTE</sequence>